<name>A0A6S7F7S5_9BURK</name>
<keyword evidence="10" id="KW-1185">Reference proteome</keyword>
<evidence type="ECO:0000256" key="4">
    <source>
        <dbReference type="ARBA" id="ARBA00022692"/>
    </source>
</evidence>
<dbReference type="PROSITE" id="PS50850">
    <property type="entry name" value="MFS"/>
    <property type="match status" value="1"/>
</dbReference>
<dbReference type="Pfam" id="PF07690">
    <property type="entry name" value="MFS_1"/>
    <property type="match status" value="1"/>
</dbReference>
<organism evidence="9 10">
    <name type="scientific">Achromobacter insolitus</name>
    <dbReference type="NCBI Taxonomy" id="217204"/>
    <lineage>
        <taxon>Bacteria</taxon>
        <taxon>Pseudomonadati</taxon>
        <taxon>Pseudomonadota</taxon>
        <taxon>Betaproteobacteria</taxon>
        <taxon>Burkholderiales</taxon>
        <taxon>Alcaligenaceae</taxon>
        <taxon>Achromobacter</taxon>
    </lineage>
</organism>
<keyword evidence="4 7" id="KW-0812">Transmembrane</keyword>
<feature type="transmembrane region" description="Helical" evidence="7">
    <location>
        <begin position="282"/>
        <end position="301"/>
    </location>
</feature>
<evidence type="ECO:0000259" key="8">
    <source>
        <dbReference type="PROSITE" id="PS50850"/>
    </source>
</evidence>
<feature type="transmembrane region" description="Helical" evidence="7">
    <location>
        <begin position="114"/>
        <end position="134"/>
    </location>
</feature>
<protein>
    <submittedName>
        <fullName evidence="9">Fosfomycin resistance protein AbaF</fullName>
    </submittedName>
</protein>
<dbReference type="Proteomes" id="UP000494183">
    <property type="component" value="Unassembled WGS sequence"/>
</dbReference>
<keyword evidence="3" id="KW-1003">Cell membrane</keyword>
<evidence type="ECO:0000256" key="2">
    <source>
        <dbReference type="ARBA" id="ARBA00022448"/>
    </source>
</evidence>
<reference evidence="9 10" key="1">
    <citation type="submission" date="2020-04" db="EMBL/GenBank/DDBJ databases">
        <authorList>
            <person name="De Canck E."/>
        </authorList>
    </citation>
    <scope>NUCLEOTIDE SEQUENCE [LARGE SCALE GENOMIC DNA]</scope>
    <source>
        <strain evidence="9 10">LMG 6000</strain>
    </source>
</reference>
<dbReference type="SUPFAM" id="SSF103473">
    <property type="entry name" value="MFS general substrate transporter"/>
    <property type="match status" value="1"/>
</dbReference>
<dbReference type="Pfam" id="PF00083">
    <property type="entry name" value="Sugar_tr"/>
    <property type="match status" value="1"/>
</dbReference>
<proteinExistence type="predicted"/>
<evidence type="ECO:0000256" key="7">
    <source>
        <dbReference type="SAM" id="Phobius"/>
    </source>
</evidence>
<dbReference type="InterPro" id="IPR005828">
    <property type="entry name" value="MFS_sugar_transport-like"/>
</dbReference>
<feature type="transmembrane region" description="Helical" evidence="7">
    <location>
        <begin position="308"/>
        <end position="329"/>
    </location>
</feature>
<dbReference type="EMBL" id="CADILH010000003">
    <property type="protein sequence ID" value="CAB3931416.1"/>
    <property type="molecule type" value="Genomic_DNA"/>
</dbReference>
<dbReference type="GO" id="GO:0022857">
    <property type="term" value="F:transmembrane transporter activity"/>
    <property type="evidence" value="ECO:0007669"/>
    <property type="project" value="InterPro"/>
</dbReference>
<feature type="transmembrane region" description="Helical" evidence="7">
    <location>
        <begin position="405"/>
        <end position="423"/>
    </location>
</feature>
<feature type="transmembrane region" description="Helical" evidence="7">
    <location>
        <begin position="189"/>
        <end position="208"/>
    </location>
</feature>
<sequence>MTTKPAAARSRRDYVTAGLASMMGTTIEWYDFFLYGTAAALIFNKIFFPSFDPLTGTLAAFATYSVGFFARPLGGVIFGHYGDKIGRKSMLLITLLLMGVPTILIGLIPSYEQIGYWAAVLLVMMRFLQGIAVGGEWGGAVLMAVEHAPDGKKGFFGSLPQAGVAPGLILSSLAMGAVATLPEADMLAWGWRLPFLASVVLLLVGWFIRVKVAESPDFEQMKEKGAKVEVPVAEVLKHHRRALMVVVGARLAEVTWFYTVVTFSLAYATGTLGIARSVMLDATIWGAAVALFTMPLFGMLGDRIGHKWVFMAGTLGILACAPVFFQLLGTRDTEWIILAVCLAVGLVYACLYGPEGTLFSSQFPPEVRYTGISLAVQVSGAIGGGLAPIVATWLLAKGGGDPRYVVWYLSILGVIALFSAWLMRSDAAAAAALRVPARANLRTP</sequence>
<evidence type="ECO:0000313" key="10">
    <source>
        <dbReference type="Proteomes" id="UP000494183"/>
    </source>
</evidence>
<evidence type="ECO:0000256" key="6">
    <source>
        <dbReference type="ARBA" id="ARBA00023136"/>
    </source>
</evidence>
<dbReference type="GO" id="GO:0005886">
    <property type="term" value="C:plasma membrane"/>
    <property type="evidence" value="ECO:0007669"/>
    <property type="project" value="UniProtKB-SubCell"/>
</dbReference>
<evidence type="ECO:0000313" key="9">
    <source>
        <dbReference type="EMBL" id="CAB3931416.1"/>
    </source>
</evidence>
<evidence type="ECO:0000256" key="5">
    <source>
        <dbReference type="ARBA" id="ARBA00022989"/>
    </source>
</evidence>
<feature type="transmembrane region" description="Helical" evidence="7">
    <location>
        <begin position="335"/>
        <end position="353"/>
    </location>
</feature>
<feature type="transmembrane region" description="Helical" evidence="7">
    <location>
        <begin position="247"/>
        <end position="270"/>
    </location>
</feature>
<dbReference type="InterPro" id="IPR020846">
    <property type="entry name" value="MFS_dom"/>
</dbReference>
<feature type="transmembrane region" description="Helical" evidence="7">
    <location>
        <begin position="90"/>
        <end position="108"/>
    </location>
</feature>
<dbReference type="Gene3D" id="1.20.1250.20">
    <property type="entry name" value="MFS general substrate transporter like domains"/>
    <property type="match status" value="2"/>
</dbReference>
<dbReference type="AlphaFoldDB" id="A0A6S7F7S5"/>
<feature type="transmembrane region" description="Helical" evidence="7">
    <location>
        <begin position="374"/>
        <end position="393"/>
    </location>
</feature>
<dbReference type="FunFam" id="1.20.1250.20:FF:000001">
    <property type="entry name" value="Dicarboxylate MFS transporter"/>
    <property type="match status" value="1"/>
</dbReference>
<evidence type="ECO:0000256" key="1">
    <source>
        <dbReference type="ARBA" id="ARBA00004651"/>
    </source>
</evidence>
<comment type="subcellular location">
    <subcellularLocation>
        <location evidence="1">Cell membrane</location>
        <topology evidence="1">Multi-pass membrane protein</topology>
    </subcellularLocation>
</comment>
<feature type="domain" description="Major facilitator superfamily (MFS) profile" evidence="8">
    <location>
        <begin position="17"/>
        <end position="428"/>
    </location>
</feature>
<accession>A0A6S7F7S5</accession>
<dbReference type="InterPro" id="IPR036259">
    <property type="entry name" value="MFS_trans_sf"/>
</dbReference>
<dbReference type="CDD" id="cd17369">
    <property type="entry name" value="MFS_ShiA_like"/>
    <property type="match status" value="1"/>
</dbReference>
<keyword evidence="5 7" id="KW-1133">Transmembrane helix</keyword>
<keyword evidence="6 7" id="KW-0472">Membrane</keyword>
<feature type="transmembrane region" description="Helical" evidence="7">
    <location>
        <begin position="57"/>
        <end position="78"/>
    </location>
</feature>
<feature type="transmembrane region" description="Helical" evidence="7">
    <location>
        <begin position="155"/>
        <end position="177"/>
    </location>
</feature>
<evidence type="ECO:0000256" key="3">
    <source>
        <dbReference type="ARBA" id="ARBA00022475"/>
    </source>
</evidence>
<dbReference type="InterPro" id="IPR011701">
    <property type="entry name" value="MFS"/>
</dbReference>
<dbReference type="PANTHER" id="PTHR43045:SF1">
    <property type="entry name" value="SHIKIMATE TRANSPORTER"/>
    <property type="match status" value="1"/>
</dbReference>
<dbReference type="PANTHER" id="PTHR43045">
    <property type="entry name" value="SHIKIMATE TRANSPORTER"/>
    <property type="match status" value="1"/>
</dbReference>
<keyword evidence="2" id="KW-0813">Transport</keyword>
<gene>
    <name evidence="9" type="primary">abaF_4</name>
    <name evidence="9" type="ORF">LMG6000_02141</name>
</gene>